<dbReference type="RefSeq" id="WP_052832629.1">
    <property type="nucleotide sequence ID" value="NZ_BJYZ01000001.1"/>
</dbReference>
<evidence type="ECO:0000313" key="1">
    <source>
        <dbReference type="EMBL" id="GEO36015.1"/>
    </source>
</evidence>
<evidence type="ECO:0000313" key="2">
    <source>
        <dbReference type="Proteomes" id="UP000321523"/>
    </source>
</evidence>
<comment type="caution">
    <text evidence="1">The sequence shown here is derived from an EMBL/GenBank/DDBJ whole genome shotgun (WGS) entry which is preliminary data.</text>
</comment>
<dbReference type="Proteomes" id="UP000321523">
    <property type="component" value="Unassembled WGS sequence"/>
</dbReference>
<dbReference type="AlphaFoldDB" id="A0A512DHT8"/>
<dbReference type="OrthoDB" id="7360696at2"/>
<sequence length="162" mass="18649">MLVALEKQAREAAHLAEKAHRYASRDSYAGYFQFRAKVDEFQALIALIEERLTRLEDEHTVELTARFRQLDTVMLVMLVRTSTRFYGMLKENVALPLGARELFLPELRTLSDMRDRLMEEPEHAEKMIPGVTIALENALVTVQALIERAPSLPDFGDQFRLD</sequence>
<keyword evidence="2" id="KW-1185">Reference proteome</keyword>
<name>A0A512DHT8_9PROT</name>
<protein>
    <submittedName>
        <fullName evidence="1">Uncharacterized protein</fullName>
    </submittedName>
</protein>
<organism evidence="1 2">
    <name type="scientific">Skermanella aerolata</name>
    <dbReference type="NCBI Taxonomy" id="393310"/>
    <lineage>
        <taxon>Bacteria</taxon>
        <taxon>Pseudomonadati</taxon>
        <taxon>Pseudomonadota</taxon>
        <taxon>Alphaproteobacteria</taxon>
        <taxon>Rhodospirillales</taxon>
        <taxon>Azospirillaceae</taxon>
        <taxon>Skermanella</taxon>
    </lineage>
</organism>
<dbReference type="EMBL" id="BJYZ01000001">
    <property type="protein sequence ID" value="GEO36015.1"/>
    <property type="molecule type" value="Genomic_DNA"/>
</dbReference>
<reference evidence="1 2" key="1">
    <citation type="submission" date="2019-07" db="EMBL/GenBank/DDBJ databases">
        <title>Whole genome shotgun sequence of Skermanella aerolata NBRC 106429.</title>
        <authorList>
            <person name="Hosoyama A."/>
            <person name="Uohara A."/>
            <person name="Ohji S."/>
            <person name="Ichikawa N."/>
        </authorList>
    </citation>
    <scope>NUCLEOTIDE SEQUENCE [LARGE SCALE GENOMIC DNA]</scope>
    <source>
        <strain evidence="1 2">NBRC 106429</strain>
    </source>
</reference>
<accession>A0A512DHT8</accession>
<proteinExistence type="predicted"/>
<gene>
    <name evidence="1" type="ORF">SAE02_01630</name>
</gene>